<sequence length="106" mass="11900">MNNILELMGLTTNDFTWFESGDVTGFVERQIPQIVNELAVEGEPLSITVINENEVPDYQTMKIAFMFRGAFLPVYESGEFYVRADGSLATVKRNDGFALLGIRNES</sequence>
<accession>A0A6G7CN18</accession>
<proteinExistence type="predicted"/>
<dbReference type="EMBL" id="CP049332">
    <property type="protein sequence ID" value="QIH43446.1"/>
    <property type="molecule type" value="Genomic_DNA"/>
</dbReference>
<dbReference type="KEGG" id="vzi:G5S32_15730"/>
<dbReference type="AlphaFoldDB" id="A0A6G7CN18"/>
<name>A0A6G7CN18_9VIBR</name>
<dbReference type="Proteomes" id="UP000503003">
    <property type="component" value="Chromosome 2"/>
</dbReference>
<evidence type="ECO:0000313" key="1">
    <source>
        <dbReference type="EMBL" id="QIH43446.1"/>
    </source>
</evidence>
<dbReference type="RefSeq" id="WP_165312980.1">
    <property type="nucleotide sequence ID" value="NZ_CP049332.1"/>
</dbReference>
<reference evidence="1 2" key="1">
    <citation type="submission" date="2020-02" db="EMBL/GenBank/DDBJ databases">
        <title>A complete genome of a marine bacterium Vibrio sp. ZWAL4003 isolated from the mangrove sediment with the ability to degrade polysaccharides.</title>
        <authorList>
            <person name="Wu J."/>
            <person name="Qu W."/>
            <person name="Zeng R."/>
        </authorList>
    </citation>
    <scope>NUCLEOTIDE SEQUENCE [LARGE SCALE GENOMIC DNA]</scope>
    <source>
        <strain evidence="1 2">ZWAL4003</strain>
    </source>
</reference>
<gene>
    <name evidence="1" type="ORF">G5S32_15730</name>
</gene>
<protein>
    <submittedName>
        <fullName evidence="1">Uncharacterized protein</fullName>
    </submittedName>
</protein>
<organism evidence="1 2">
    <name type="scientific">Vibrio ziniensis</name>
    <dbReference type="NCBI Taxonomy" id="2711221"/>
    <lineage>
        <taxon>Bacteria</taxon>
        <taxon>Pseudomonadati</taxon>
        <taxon>Pseudomonadota</taxon>
        <taxon>Gammaproteobacteria</taxon>
        <taxon>Vibrionales</taxon>
        <taxon>Vibrionaceae</taxon>
        <taxon>Vibrio</taxon>
    </lineage>
</organism>
<keyword evidence="2" id="KW-1185">Reference proteome</keyword>
<evidence type="ECO:0000313" key="2">
    <source>
        <dbReference type="Proteomes" id="UP000503003"/>
    </source>
</evidence>